<comment type="caution">
    <text evidence="4">The sequence shown here is derived from an EMBL/GenBank/DDBJ whole genome shotgun (WGS) entry which is preliminary data.</text>
</comment>
<dbReference type="EMBL" id="MHOS01000026">
    <property type="protein sequence ID" value="OGZ67914.1"/>
    <property type="molecule type" value="Genomic_DNA"/>
</dbReference>
<accession>A0A1G2HZE6</accession>
<dbReference type="CDD" id="cd02440">
    <property type="entry name" value="AdoMet_MTases"/>
    <property type="match status" value="1"/>
</dbReference>
<evidence type="ECO:0000256" key="2">
    <source>
        <dbReference type="ARBA" id="ARBA00022679"/>
    </source>
</evidence>
<dbReference type="Proteomes" id="UP000176421">
    <property type="component" value="Unassembled WGS sequence"/>
</dbReference>
<dbReference type="GO" id="GO:0032259">
    <property type="term" value="P:methylation"/>
    <property type="evidence" value="ECO:0007669"/>
    <property type="project" value="UniProtKB-KW"/>
</dbReference>
<dbReference type="InterPro" id="IPR029063">
    <property type="entry name" value="SAM-dependent_MTases_sf"/>
</dbReference>
<dbReference type="PANTHER" id="PTHR22809:SF5">
    <property type="entry name" value="TRNA N(3)-METHYLCYTIDINE METHYLTRANSFERASE METTL6"/>
    <property type="match status" value="1"/>
</dbReference>
<dbReference type="AlphaFoldDB" id="A0A1G2HZE6"/>
<name>A0A1G2HZE6_9BACT</name>
<proteinExistence type="predicted"/>
<dbReference type="GO" id="GO:0140640">
    <property type="term" value="F:catalytic activity, acting on a nucleic acid"/>
    <property type="evidence" value="ECO:0007669"/>
    <property type="project" value="UniProtKB-ARBA"/>
</dbReference>
<dbReference type="PANTHER" id="PTHR22809">
    <property type="entry name" value="METHYLTRANSFERASE-RELATED"/>
    <property type="match status" value="1"/>
</dbReference>
<keyword evidence="2" id="KW-0808">Transferase</keyword>
<feature type="domain" description="Methyltransferase" evidence="3">
    <location>
        <begin position="38"/>
        <end position="134"/>
    </location>
</feature>
<evidence type="ECO:0000259" key="3">
    <source>
        <dbReference type="Pfam" id="PF13649"/>
    </source>
</evidence>
<dbReference type="InterPro" id="IPR041698">
    <property type="entry name" value="Methyltransf_25"/>
</dbReference>
<gene>
    <name evidence="4" type="ORF">A3D35_03115</name>
</gene>
<sequence>MPSIYWEKLWEKVSVGKTPSTTPIDEHFWSLLPKHSTILEVGCGWGRIVFECLKRGYNVVGIDINKNEVESLKKKLSSVKINKKVKIYQKNILSSSFKDNTFSATIMQGVLSALHRDNRNTALREIHRTLAPFGYIHIAEFEFISNDPLMQKRYKKDKLVTKELGTLSIRNDLGQELYRTHNFKENELVDLVTKNKFNIISLSKSTFLSYHNNKKPGILIIAQKV</sequence>
<protein>
    <recommendedName>
        <fullName evidence="3">Methyltransferase domain-containing protein</fullName>
    </recommendedName>
</protein>
<dbReference type="Gene3D" id="3.40.50.150">
    <property type="entry name" value="Vaccinia Virus protein VP39"/>
    <property type="match status" value="1"/>
</dbReference>
<evidence type="ECO:0000256" key="1">
    <source>
        <dbReference type="ARBA" id="ARBA00022603"/>
    </source>
</evidence>
<dbReference type="InterPro" id="IPR026113">
    <property type="entry name" value="METTL2/6/8-like"/>
</dbReference>
<dbReference type="GO" id="GO:0008168">
    <property type="term" value="F:methyltransferase activity"/>
    <property type="evidence" value="ECO:0007669"/>
    <property type="project" value="UniProtKB-KW"/>
</dbReference>
<reference evidence="4 5" key="1">
    <citation type="journal article" date="2016" name="Nat. Commun.">
        <title>Thousands of microbial genomes shed light on interconnected biogeochemical processes in an aquifer system.</title>
        <authorList>
            <person name="Anantharaman K."/>
            <person name="Brown C.T."/>
            <person name="Hug L.A."/>
            <person name="Sharon I."/>
            <person name="Castelle C.J."/>
            <person name="Probst A.J."/>
            <person name="Thomas B.C."/>
            <person name="Singh A."/>
            <person name="Wilkins M.J."/>
            <person name="Karaoz U."/>
            <person name="Brodie E.L."/>
            <person name="Williams K.H."/>
            <person name="Hubbard S.S."/>
            <person name="Banfield J.F."/>
        </authorList>
    </citation>
    <scope>NUCLEOTIDE SEQUENCE [LARGE SCALE GENOMIC DNA]</scope>
</reference>
<evidence type="ECO:0000313" key="5">
    <source>
        <dbReference type="Proteomes" id="UP000176421"/>
    </source>
</evidence>
<evidence type="ECO:0000313" key="4">
    <source>
        <dbReference type="EMBL" id="OGZ67914.1"/>
    </source>
</evidence>
<dbReference type="Pfam" id="PF13649">
    <property type="entry name" value="Methyltransf_25"/>
    <property type="match status" value="1"/>
</dbReference>
<keyword evidence="1" id="KW-0489">Methyltransferase</keyword>
<organism evidence="4 5">
    <name type="scientific">Candidatus Staskawiczbacteria bacterium RIFCSPHIGHO2_02_FULL_34_9</name>
    <dbReference type="NCBI Taxonomy" id="1802206"/>
    <lineage>
        <taxon>Bacteria</taxon>
        <taxon>Candidatus Staskawicziibacteriota</taxon>
    </lineage>
</organism>
<dbReference type="SUPFAM" id="SSF53335">
    <property type="entry name" value="S-adenosyl-L-methionine-dependent methyltransferases"/>
    <property type="match status" value="1"/>
</dbReference>
<dbReference type="STRING" id="1802206.A3D35_03115"/>